<dbReference type="KEGG" id="psco:LY89DRAFT_716084"/>
<protein>
    <submittedName>
        <fullName evidence="1">Uncharacterized protein</fullName>
    </submittedName>
</protein>
<name>A0A194XKY1_MOLSC</name>
<accession>A0A194XKY1</accession>
<organism evidence="1 2">
    <name type="scientific">Mollisia scopiformis</name>
    <name type="common">Conifer needle endophyte fungus</name>
    <name type="synonym">Phialocephala scopiformis</name>
    <dbReference type="NCBI Taxonomy" id="149040"/>
    <lineage>
        <taxon>Eukaryota</taxon>
        <taxon>Fungi</taxon>
        <taxon>Dikarya</taxon>
        <taxon>Ascomycota</taxon>
        <taxon>Pezizomycotina</taxon>
        <taxon>Leotiomycetes</taxon>
        <taxon>Helotiales</taxon>
        <taxon>Mollisiaceae</taxon>
        <taxon>Mollisia</taxon>
    </lineage>
</organism>
<dbReference type="AlphaFoldDB" id="A0A194XKY1"/>
<keyword evidence="2" id="KW-1185">Reference proteome</keyword>
<evidence type="ECO:0000313" key="2">
    <source>
        <dbReference type="Proteomes" id="UP000070700"/>
    </source>
</evidence>
<dbReference type="GeneID" id="28827972"/>
<evidence type="ECO:0000313" key="1">
    <source>
        <dbReference type="EMBL" id="KUJ20754.1"/>
    </source>
</evidence>
<proteinExistence type="predicted"/>
<dbReference type="EMBL" id="KQ947409">
    <property type="protein sequence ID" value="KUJ20754.1"/>
    <property type="molecule type" value="Genomic_DNA"/>
</dbReference>
<gene>
    <name evidence="1" type="ORF">LY89DRAFT_716084</name>
</gene>
<sequence>MAQNPAPNPNRFCLQRPRQEDDVRNCHRHYRYLDGVRPGFVLEIERTKEEWAIGEMVSFIPSVPRNQNETYGEYRNYNYTMKLEPDQTRIKVFRESKGTGPSSTEVAYVYLDESQGFRGWFNVGDHNADHSAQHPHQPDPKIVLSTEPARCETCGFYSSWRWRDTDLRVGPYFGRDYCQNSCCRLRRVPADDSEDEE</sequence>
<dbReference type="Proteomes" id="UP000070700">
    <property type="component" value="Unassembled WGS sequence"/>
</dbReference>
<dbReference type="InParanoid" id="A0A194XKY1"/>
<dbReference type="RefSeq" id="XP_018075109.1">
    <property type="nucleotide sequence ID" value="XM_018218246.1"/>
</dbReference>
<reference evidence="1 2" key="1">
    <citation type="submission" date="2015-10" db="EMBL/GenBank/DDBJ databases">
        <title>Full genome of DAOMC 229536 Phialocephala scopiformis, a fungal endophyte of spruce producing the potent anti-insectan compound rugulosin.</title>
        <authorList>
            <consortium name="DOE Joint Genome Institute"/>
            <person name="Walker A.K."/>
            <person name="Frasz S.L."/>
            <person name="Seifert K.A."/>
            <person name="Miller J.D."/>
            <person name="Mondo S.J."/>
            <person name="Labutti K."/>
            <person name="Lipzen A."/>
            <person name="Dockter R."/>
            <person name="Kennedy M."/>
            <person name="Grigoriev I.V."/>
            <person name="Spatafora J.W."/>
        </authorList>
    </citation>
    <scope>NUCLEOTIDE SEQUENCE [LARGE SCALE GENOMIC DNA]</scope>
    <source>
        <strain evidence="1 2">CBS 120377</strain>
    </source>
</reference>